<keyword evidence="2 5" id="KW-0812">Transmembrane</keyword>
<dbReference type="InterPro" id="IPR006153">
    <property type="entry name" value="Cation/H_exchanger_TM"/>
</dbReference>
<feature type="transmembrane region" description="Helical" evidence="5">
    <location>
        <begin position="61"/>
        <end position="79"/>
    </location>
</feature>
<evidence type="ECO:0000313" key="7">
    <source>
        <dbReference type="EMBL" id="MCL1629997.1"/>
    </source>
</evidence>
<proteinExistence type="predicted"/>
<sequence length="94" mass="9677">MHHEAFSLAAIALMGVAALAAFLPATLRIAIVPAVLLEILFGARIGPQGLNLAAPSVTHDMIAELGLAVLFLIAGFAINPQEVRGAPTRLAIKG</sequence>
<keyword evidence="4 5" id="KW-0472">Membrane</keyword>
<dbReference type="Pfam" id="PF00999">
    <property type="entry name" value="Na_H_Exchanger"/>
    <property type="match status" value="1"/>
</dbReference>
<dbReference type="Proteomes" id="UP001202550">
    <property type="component" value="Unassembled WGS sequence"/>
</dbReference>
<keyword evidence="3 5" id="KW-1133">Transmembrane helix</keyword>
<comment type="caution">
    <text evidence="7">The sequence shown here is derived from an EMBL/GenBank/DDBJ whole genome shotgun (WGS) entry which is preliminary data.</text>
</comment>
<evidence type="ECO:0000256" key="3">
    <source>
        <dbReference type="ARBA" id="ARBA00022989"/>
    </source>
</evidence>
<evidence type="ECO:0000256" key="2">
    <source>
        <dbReference type="ARBA" id="ARBA00022692"/>
    </source>
</evidence>
<organism evidence="7 8">
    <name type="scientific">Roseinatronobacter domitianus</name>
    <dbReference type="NCBI Taxonomy" id="2940293"/>
    <lineage>
        <taxon>Bacteria</taxon>
        <taxon>Pseudomonadati</taxon>
        <taxon>Pseudomonadota</taxon>
        <taxon>Alphaproteobacteria</taxon>
        <taxon>Rhodobacterales</taxon>
        <taxon>Paracoccaceae</taxon>
        <taxon>Roseinatronobacter</taxon>
    </lineage>
</organism>
<gene>
    <name evidence="7" type="ORF">M3N55_14775</name>
</gene>
<dbReference type="InterPro" id="IPR038770">
    <property type="entry name" value="Na+/solute_symporter_sf"/>
</dbReference>
<accession>A0ABT0M561</accession>
<evidence type="ECO:0000256" key="5">
    <source>
        <dbReference type="SAM" id="Phobius"/>
    </source>
</evidence>
<name>A0ABT0M561_9RHOB</name>
<keyword evidence="8" id="KW-1185">Reference proteome</keyword>
<dbReference type="EMBL" id="JALZWP010000020">
    <property type="protein sequence ID" value="MCL1629997.1"/>
    <property type="molecule type" value="Genomic_DNA"/>
</dbReference>
<evidence type="ECO:0000313" key="8">
    <source>
        <dbReference type="Proteomes" id="UP001202550"/>
    </source>
</evidence>
<comment type="subcellular location">
    <subcellularLocation>
        <location evidence="1">Membrane</location>
        <topology evidence="1">Multi-pass membrane protein</topology>
    </subcellularLocation>
</comment>
<evidence type="ECO:0000256" key="1">
    <source>
        <dbReference type="ARBA" id="ARBA00004141"/>
    </source>
</evidence>
<reference evidence="7 8" key="1">
    <citation type="submission" date="2022-05" db="EMBL/GenBank/DDBJ databases">
        <title>Seasonal and diel survey of microbial diversity of the Tyrrhenian coast.</title>
        <authorList>
            <person name="Gattoni G."/>
            <person name="Corral P."/>
        </authorList>
    </citation>
    <scope>NUCLEOTIDE SEQUENCE [LARGE SCALE GENOMIC DNA]</scope>
    <source>
        <strain evidence="7 8">V10</strain>
    </source>
</reference>
<dbReference type="RefSeq" id="WP_249060513.1">
    <property type="nucleotide sequence ID" value="NZ_JALZWP010000020.1"/>
</dbReference>
<evidence type="ECO:0000256" key="4">
    <source>
        <dbReference type="ARBA" id="ARBA00023136"/>
    </source>
</evidence>
<dbReference type="Gene3D" id="1.20.1530.20">
    <property type="match status" value="1"/>
</dbReference>
<evidence type="ECO:0000259" key="6">
    <source>
        <dbReference type="Pfam" id="PF00999"/>
    </source>
</evidence>
<protein>
    <submittedName>
        <fullName evidence="7">Cation:proton antiporter</fullName>
    </submittedName>
</protein>
<feature type="domain" description="Cation/H+ exchanger transmembrane" evidence="6">
    <location>
        <begin position="19"/>
        <end position="84"/>
    </location>
</feature>